<gene>
    <name evidence="2" type="ORF">TbgDal_XI6890</name>
</gene>
<reference evidence="3" key="1">
    <citation type="journal article" date="2010" name="PLoS Negl. Trop. Dis.">
        <title>The genome sequence of Trypanosoma brucei gambiense, causative agent of chronic human african trypanosomiasis.</title>
        <authorList>
            <person name="Jackson A.P."/>
            <person name="Sanders M."/>
            <person name="Berry A."/>
            <person name="McQuillan J."/>
            <person name="Aslett M.A."/>
            <person name="Quail M.A."/>
            <person name="Chukualim B."/>
            <person name="Capewell P."/>
            <person name="MacLeod A."/>
            <person name="Melville S.E."/>
            <person name="Gibson W."/>
            <person name="Barry J.D."/>
            <person name="Berriman M."/>
            <person name="Hertz-Fowler C."/>
        </authorList>
    </citation>
    <scope>NUCLEOTIDE SEQUENCE [LARGE SCALE GENOMIC DNA]</scope>
    <source>
        <strain evidence="3">MHOM/CI/86/DAL972</strain>
    </source>
</reference>
<dbReference type="KEGG" id="tbg:TbgDal_XI6890"/>
<dbReference type="GeneID" id="23867706"/>
<sequence>MSKNISMQLNRSKSVRCIRAQIYMYKHINFYKSINIHRYICKTYTYLVNFWLFSFLLFPSFFSLRLPIGEATARSVSHYFILFCICSNLRSLLTTLKLNNKPRVCNHSNKQKCGNTSPSSYTAQTHFQRLRTHNYPLLHLLLISHHFLSSVPFEEVSFTYMYAYALLFHIIGRRKIKTTNNITYPSLSFFFFFFISLPAPLSLPIPRTPLPPEATHYNSLGQYKTL</sequence>
<feature type="transmembrane region" description="Helical" evidence="1">
    <location>
        <begin position="182"/>
        <end position="201"/>
    </location>
</feature>
<proteinExistence type="predicted"/>
<dbReference type="EMBL" id="FN554974">
    <property type="protein sequence ID" value="CBH17571.1"/>
    <property type="molecule type" value="Genomic_DNA"/>
</dbReference>
<dbReference type="AlphaFoldDB" id="D0A7C0"/>
<evidence type="ECO:0000313" key="3">
    <source>
        <dbReference type="Proteomes" id="UP000002316"/>
    </source>
</evidence>
<protein>
    <submittedName>
        <fullName evidence="2">Uncharacterized protein</fullName>
    </submittedName>
</protein>
<evidence type="ECO:0000256" key="1">
    <source>
        <dbReference type="SAM" id="Phobius"/>
    </source>
</evidence>
<keyword evidence="1" id="KW-0472">Membrane</keyword>
<organism evidence="2 3">
    <name type="scientific">Trypanosoma brucei gambiense (strain MHOM/CI/86/DAL972)</name>
    <dbReference type="NCBI Taxonomy" id="679716"/>
    <lineage>
        <taxon>Eukaryota</taxon>
        <taxon>Discoba</taxon>
        <taxon>Euglenozoa</taxon>
        <taxon>Kinetoplastea</taxon>
        <taxon>Metakinetoplastina</taxon>
        <taxon>Trypanosomatida</taxon>
        <taxon>Trypanosomatidae</taxon>
        <taxon>Trypanosoma</taxon>
    </lineage>
</organism>
<evidence type="ECO:0000313" key="2">
    <source>
        <dbReference type="EMBL" id="CBH17571.1"/>
    </source>
</evidence>
<dbReference type="Proteomes" id="UP000002316">
    <property type="component" value="Chromosome 11"/>
</dbReference>
<accession>D0A7C0</accession>
<keyword evidence="1" id="KW-0812">Transmembrane</keyword>
<dbReference type="RefSeq" id="XP_011779835.1">
    <property type="nucleotide sequence ID" value="XM_011781533.1"/>
</dbReference>
<keyword evidence="1" id="KW-1133">Transmembrane helix</keyword>
<feature type="transmembrane region" description="Helical" evidence="1">
    <location>
        <begin position="44"/>
        <end position="64"/>
    </location>
</feature>
<name>D0A7C0_TRYB9</name>